<sequence>MLPAIFSTFVLARIALGQPNTNATCNPSFAWASNSLRQSPCLVAAYLGSVCDDGLFFVPALDNSLSFYQGPTVAQANSCGCSSAFYSLLGACAQCQSAQVLSWSAFSENCTTTYSQIYPDNIPTGTAVPHWAYQNVTGGTFNSTLAQLNLNAPESTANSQPTSATLPPGSSNTSSPKKSKAGPIAGGVVGGVVFICLVCIAAFWFIRRRHRGVALVPTPIGYYSDITFSSLQTPKLYNPSDPSTFPSPSASM</sequence>
<proteinExistence type="predicted"/>
<name>A0A8H6YR42_9AGAR</name>
<dbReference type="OrthoDB" id="2526171at2759"/>
<feature type="compositionally biased region" description="Polar residues" evidence="1">
    <location>
        <begin position="154"/>
        <end position="176"/>
    </location>
</feature>
<evidence type="ECO:0000313" key="4">
    <source>
        <dbReference type="EMBL" id="KAF7363632.1"/>
    </source>
</evidence>
<accession>A0A8H6YR42</accession>
<protein>
    <recommendedName>
        <fullName evidence="6">Mid2 domain-containing protein</fullName>
    </recommendedName>
</protein>
<reference evidence="4" key="1">
    <citation type="submission" date="2020-05" db="EMBL/GenBank/DDBJ databases">
        <title>Mycena genomes resolve the evolution of fungal bioluminescence.</title>
        <authorList>
            <person name="Tsai I.J."/>
        </authorList>
    </citation>
    <scope>NUCLEOTIDE SEQUENCE</scope>
    <source>
        <strain evidence="4">160909Yilan</strain>
    </source>
</reference>
<feature type="transmembrane region" description="Helical" evidence="2">
    <location>
        <begin position="184"/>
        <end position="206"/>
    </location>
</feature>
<keyword evidence="2" id="KW-1133">Transmembrane helix</keyword>
<evidence type="ECO:0000256" key="3">
    <source>
        <dbReference type="SAM" id="SignalP"/>
    </source>
</evidence>
<dbReference type="EMBL" id="JACAZH010000007">
    <property type="protein sequence ID" value="KAF7363632.1"/>
    <property type="molecule type" value="Genomic_DNA"/>
</dbReference>
<evidence type="ECO:0000313" key="5">
    <source>
        <dbReference type="Proteomes" id="UP000623467"/>
    </source>
</evidence>
<gene>
    <name evidence="4" type="ORF">MSAN_01020300</name>
</gene>
<evidence type="ECO:0000256" key="2">
    <source>
        <dbReference type="SAM" id="Phobius"/>
    </source>
</evidence>
<feature type="signal peptide" evidence="3">
    <location>
        <begin position="1"/>
        <end position="17"/>
    </location>
</feature>
<keyword evidence="3" id="KW-0732">Signal</keyword>
<feature type="region of interest" description="Disordered" evidence="1">
    <location>
        <begin position="154"/>
        <end position="180"/>
    </location>
</feature>
<evidence type="ECO:0008006" key="6">
    <source>
        <dbReference type="Google" id="ProtNLM"/>
    </source>
</evidence>
<organism evidence="4 5">
    <name type="scientific">Mycena sanguinolenta</name>
    <dbReference type="NCBI Taxonomy" id="230812"/>
    <lineage>
        <taxon>Eukaryota</taxon>
        <taxon>Fungi</taxon>
        <taxon>Dikarya</taxon>
        <taxon>Basidiomycota</taxon>
        <taxon>Agaricomycotina</taxon>
        <taxon>Agaricomycetes</taxon>
        <taxon>Agaricomycetidae</taxon>
        <taxon>Agaricales</taxon>
        <taxon>Marasmiineae</taxon>
        <taxon>Mycenaceae</taxon>
        <taxon>Mycena</taxon>
    </lineage>
</organism>
<keyword evidence="2" id="KW-0472">Membrane</keyword>
<dbReference type="Gene3D" id="1.20.5.510">
    <property type="entry name" value="Single helix bin"/>
    <property type="match status" value="1"/>
</dbReference>
<dbReference type="Proteomes" id="UP000623467">
    <property type="component" value="Unassembled WGS sequence"/>
</dbReference>
<keyword evidence="2" id="KW-0812">Transmembrane</keyword>
<keyword evidence="5" id="KW-1185">Reference proteome</keyword>
<feature type="chain" id="PRO_5034316938" description="Mid2 domain-containing protein" evidence="3">
    <location>
        <begin position="18"/>
        <end position="252"/>
    </location>
</feature>
<dbReference type="AlphaFoldDB" id="A0A8H6YR42"/>
<evidence type="ECO:0000256" key="1">
    <source>
        <dbReference type="SAM" id="MobiDB-lite"/>
    </source>
</evidence>
<comment type="caution">
    <text evidence="4">The sequence shown here is derived from an EMBL/GenBank/DDBJ whole genome shotgun (WGS) entry which is preliminary data.</text>
</comment>